<name>A0A1B9ITT6_9TREE</name>
<sequence length="153" mass="17537">MSVAIEFAEGMKPSARSDIPTQAGDVEGEEAIQDLPVETSTLVVTQYLHDGHLWDFWLAYHPHYSKVVIKVIYTFNHPCWNPELDDYVPYKNIIKEATREESFYLGPLKDLQGRVVPEYFVLYSSGEDDRYLAILLEYGGQSIGEGYVEMHKD</sequence>
<accession>A0A1B9ITT6</accession>
<dbReference type="OrthoDB" id="2571614at2759"/>
<organism evidence="1 2">
    <name type="scientific">Kwoniella mangroviensis CBS 10435</name>
    <dbReference type="NCBI Taxonomy" id="1331196"/>
    <lineage>
        <taxon>Eukaryota</taxon>
        <taxon>Fungi</taxon>
        <taxon>Dikarya</taxon>
        <taxon>Basidiomycota</taxon>
        <taxon>Agaricomycotina</taxon>
        <taxon>Tremellomycetes</taxon>
        <taxon>Tremellales</taxon>
        <taxon>Cryptococcaceae</taxon>
        <taxon>Kwoniella</taxon>
    </lineage>
</organism>
<proteinExistence type="predicted"/>
<reference evidence="1 2" key="1">
    <citation type="submission" date="2013-07" db="EMBL/GenBank/DDBJ databases">
        <title>The Genome Sequence of Kwoniella mangroviensis CBS10435.</title>
        <authorList>
            <consortium name="The Broad Institute Genome Sequencing Platform"/>
            <person name="Cuomo C."/>
            <person name="Litvintseva A."/>
            <person name="Chen Y."/>
            <person name="Heitman J."/>
            <person name="Sun S."/>
            <person name="Springer D."/>
            <person name="Dromer F."/>
            <person name="Young S.K."/>
            <person name="Zeng Q."/>
            <person name="Gargeya S."/>
            <person name="Fitzgerald M."/>
            <person name="Abouelleil A."/>
            <person name="Alvarado L."/>
            <person name="Berlin A.M."/>
            <person name="Chapman S.B."/>
            <person name="Dewar J."/>
            <person name="Goldberg J."/>
            <person name="Griggs A."/>
            <person name="Gujja S."/>
            <person name="Hansen M."/>
            <person name="Howarth C."/>
            <person name="Imamovic A."/>
            <person name="Larimer J."/>
            <person name="McCowan C."/>
            <person name="Murphy C."/>
            <person name="Pearson M."/>
            <person name="Priest M."/>
            <person name="Roberts A."/>
            <person name="Saif S."/>
            <person name="Shea T."/>
            <person name="Sykes S."/>
            <person name="Wortman J."/>
            <person name="Nusbaum C."/>
            <person name="Birren B."/>
        </authorList>
    </citation>
    <scope>NUCLEOTIDE SEQUENCE [LARGE SCALE GENOMIC DNA]</scope>
    <source>
        <strain evidence="1 2">CBS 10435</strain>
    </source>
</reference>
<evidence type="ECO:0000313" key="1">
    <source>
        <dbReference type="EMBL" id="OCF58945.1"/>
    </source>
</evidence>
<reference evidence="2" key="2">
    <citation type="submission" date="2013-12" db="EMBL/GenBank/DDBJ databases">
        <title>Evolution of pathogenesis and genome organization in the Tremellales.</title>
        <authorList>
            <person name="Cuomo C."/>
            <person name="Litvintseva A."/>
            <person name="Heitman J."/>
            <person name="Chen Y."/>
            <person name="Sun S."/>
            <person name="Springer D."/>
            <person name="Dromer F."/>
            <person name="Young S."/>
            <person name="Zeng Q."/>
            <person name="Chapman S."/>
            <person name="Gujja S."/>
            <person name="Saif S."/>
            <person name="Birren B."/>
        </authorList>
    </citation>
    <scope>NUCLEOTIDE SEQUENCE [LARGE SCALE GENOMIC DNA]</scope>
    <source>
        <strain evidence="2">CBS 10435</strain>
    </source>
</reference>
<protein>
    <submittedName>
        <fullName evidence="1">Uncharacterized protein</fullName>
    </submittedName>
</protein>
<dbReference type="EMBL" id="KI669461">
    <property type="protein sequence ID" value="OCF58945.1"/>
    <property type="molecule type" value="Genomic_DNA"/>
</dbReference>
<dbReference type="AlphaFoldDB" id="A0A1B9ITT6"/>
<keyword evidence="2" id="KW-1185">Reference proteome</keyword>
<gene>
    <name evidence="1" type="ORF">L486_03439</name>
</gene>
<evidence type="ECO:0000313" key="2">
    <source>
        <dbReference type="Proteomes" id="UP000092583"/>
    </source>
</evidence>
<dbReference type="Proteomes" id="UP000092583">
    <property type="component" value="Unassembled WGS sequence"/>
</dbReference>